<feature type="transmembrane region" description="Helical" evidence="8">
    <location>
        <begin position="396"/>
        <end position="419"/>
    </location>
</feature>
<dbReference type="SUPFAM" id="SSF103473">
    <property type="entry name" value="MFS general substrate transporter"/>
    <property type="match status" value="1"/>
</dbReference>
<feature type="region of interest" description="Disordered" evidence="7">
    <location>
        <begin position="430"/>
        <end position="460"/>
    </location>
</feature>
<evidence type="ECO:0000256" key="6">
    <source>
        <dbReference type="ARBA" id="ARBA00023136"/>
    </source>
</evidence>
<feature type="transmembrane region" description="Helical" evidence="8">
    <location>
        <begin position="263"/>
        <end position="286"/>
    </location>
</feature>
<dbReference type="EMBL" id="GBEZ01022475">
    <property type="protein sequence ID" value="JAC64366.1"/>
    <property type="molecule type" value="Transcribed_RNA"/>
</dbReference>
<dbReference type="GO" id="GO:0016020">
    <property type="term" value="C:membrane"/>
    <property type="evidence" value="ECO:0007669"/>
    <property type="project" value="UniProtKB-SubCell"/>
</dbReference>
<keyword evidence="6 8" id="KW-0472">Membrane</keyword>
<dbReference type="PRINTS" id="PR01035">
    <property type="entry name" value="TCRTETA"/>
</dbReference>
<sequence>MIRCQLENVWRYLFVLLCSTFAATLATSQLVPYLPLEAVENWGAGPAAVGISLSIVPAVCVVFTPICAIACESFERFHILSLSLFLLTASLCVLSAASSILAADVALSIQGICSAAVSTITLSSASVILPQNMALFVGLREAALGLGNVAGPLIGGFLYETGGMHLSCICFAGGILLLTMTVIRMNCRTEAIVPSAPVQDTERLETPLCSSREKTPKKLFGPKLMLLLVSHCVSAVLASIASGLMLPILALEARDAFSAGPGLSGAVVAASSAIYVVLSPLLGLMADRTAGHLVLLCGGCLLCSASLSLAAPPYFVARGSKAHLACFTIGNSAMGAASAAALVPILPHLVGSVPFTERRMQLKISGLCAMMFSLGDVLGPSAGGLAYKHIGFQATFFLAAAAMFAWAICLAAMAALGLLPWRSAALPGPSELDGGCPSGPEEGLSAEAPADERSRSGGLD</sequence>
<feature type="transmembrane region" description="Helical" evidence="8">
    <location>
        <begin position="82"/>
        <end position="103"/>
    </location>
</feature>
<dbReference type="Pfam" id="PF07690">
    <property type="entry name" value="MFS_1"/>
    <property type="match status" value="2"/>
</dbReference>
<keyword evidence="5 8" id="KW-1133">Transmembrane helix</keyword>
<dbReference type="GO" id="GO:0022857">
    <property type="term" value="F:transmembrane transporter activity"/>
    <property type="evidence" value="ECO:0007669"/>
    <property type="project" value="InterPro"/>
</dbReference>
<comment type="subcellular location">
    <subcellularLocation>
        <location evidence="1">Membrane</location>
        <topology evidence="1">Multi-pass membrane protein</topology>
    </subcellularLocation>
</comment>
<feature type="transmembrane region" description="Helical" evidence="8">
    <location>
        <begin position="141"/>
        <end position="158"/>
    </location>
</feature>
<evidence type="ECO:0000256" key="4">
    <source>
        <dbReference type="ARBA" id="ARBA00022692"/>
    </source>
</evidence>
<dbReference type="AlphaFoldDB" id="A0A061R1E6"/>
<dbReference type="InterPro" id="IPR011701">
    <property type="entry name" value="MFS"/>
</dbReference>
<protein>
    <submittedName>
        <fullName evidence="9">Uncharacterized protein</fullName>
    </submittedName>
</protein>
<feature type="transmembrane region" description="Helical" evidence="8">
    <location>
        <begin position="47"/>
        <end position="70"/>
    </location>
</feature>
<accession>A0A061R1E6</accession>
<name>A0A061R1E6_9CHLO</name>
<comment type="similarity">
    <text evidence="2">Belongs to the major facilitator superfamily. Vesicular transporter family.</text>
</comment>
<dbReference type="InterPro" id="IPR001958">
    <property type="entry name" value="Tet-R_TetA/multi-R_MdtG-like"/>
</dbReference>
<evidence type="ECO:0000256" key="8">
    <source>
        <dbReference type="SAM" id="Phobius"/>
    </source>
</evidence>
<evidence type="ECO:0000313" key="9">
    <source>
        <dbReference type="EMBL" id="JAC64366.1"/>
    </source>
</evidence>
<organism evidence="9">
    <name type="scientific">Tetraselmis sp. GSL018</name>
    <dbReference type="NCBI Taxonomy" id="582737"/>
    <lineage>
        <taxon>Eukaryota</taxon>
        <taxon>Viridiplantae</taxon>
        <taxon>Chlorophyta</taxon>
        <taxon>core chlorophytes</taxon>
        <taxon>Chlorodendrophyceae</taxon>
        <taxon>Chlorodendrales</taxon>
        <taxon>Chlorodendraceae</taxon>
        <taxon>Tetraselmis</taxon>
    </lineage>
</organism>
<gene>
    <name evidence="9" type="ORF">TSPGSL018_18453</name>
</gene>
<feature type="transmembrane region" description="Helical" evidence="8">
    <location>
        <begin position="224"/>
        <end position="251"/>
    </location>
</feature>
<evidence type="ECO:0000256" key="2">
    <source>
        <dbReference type="ARBA" id="ARBA00006829"/>
    </source>
</evidence>
<evidence type="ECO:0000256" key="1">
    <source>
        <dbReference type="ARBA" id="ARBA00004141"/>
    </source>
</evidence>
<dbReference type="InterPro" id="IPR036259">
    <property type="entry name" value="MFS_trans_sf"/>
</dbReference>
<feature type="transmembrane region" description="Helical" evidence="8">
    <location>
        <begin position="293"/>
        <end position="316"/>
    </location>
</feature>
<evidence type="ECO:0000256" key="7">
    <source>
        <dbReference type="SAM" id="MobiDB-lite"/>
    </source>
</evidence>
<feature type="transmembrane region" description="Helical" evidence="8">
    <location>
        <begin position="164"/>
        <end position="183"/>
    </location>
</feature>
<reference evidence="9" key="1">
    <citation type="submission" date="2014-05" db="EMBL/GenBank/DDBJ databases">
        <title>The transcriptome of the halophilic microalga Tetraselmis sp. GSL018 isolated from the Great Salt Lake, Utah.</title>
        <authorList>
            <person name="Jinkerson R.E."/>
            <person name="D'Adamo S."/>
            <person name="Posewitz M.C."/>
        </authorList>
    </citation>
    <scope>NUCLEOTIDE SEQUENCE</scope>
    <source>
        <strain evidence="9">GSL018</strain>
    </source>
</reference>
<feature type="compositionally biased region" description="Basic and acidic residues" evidence="7">
    <location>
        <begin position="450"/>
        <end position="460"/>
    </location>
</feature>
<dbReference type="Gene3D" id="1.20.1250.20">
    <property type="entry name" value="MFS general substrate transporter like domains"/>
    <property type="match status" value="2"/>
</dbReference>
<feature type="transmembrane region" description="Helical" evidence="8">
    <location>
        <begin position="322"/>
        <end position="346"/>
    </location>
</feature>
<keyword evidence="3" id="KW-0813">Transport</keyword>
<proteinExistence type="inferred from homology"/>
<feature type="transmembrane region" description="Helical" evidence="8">
    <location>
        <begin position="109"/>
        <end position="129"/>
    </location>
</feature>
<feature type="transmembrane region" description="Helical" evidence="8">
    <location>
        <begin position="12"/>
        <end position="35"/>
    </location>
</feature>
<evidence type="ECO:0000256" key="5">
    <source>
        <dbReference type="ARBA" id="ARBA00022989"/>
    </source>
</evidence>
<evidence type="ECO:0000256" key="3">
    <source>
        <dbReference type="ARBA" id="ARBA00022448"/>
    </source>
</evidence>
<dbReference type="PANTHER" id="PTHR23506">
    <property type="entry name" value="GH10249P"/>
    <property type="match status" value="1"/>
</dbReference>
<dbReference type="PANTHER" id="PTHR23506:SF23">
    <property type="entry name" value="GH10249P"/>
    <property type="match status" value="1"/>
</dbReference>
<feature type="transmembrane region" description="Helical" evidence="8">
    <location>
        <begin position="367"/>
        <end position="390"/>
    </location>
</feature>
<keyword evidence="4 8" id="KW-0812">Transmembrane</keyword>
<dbReference type="InterPro" id="IPR050930">
    <property type="entry name" value="MFS_Vesicular_Transporter"/>
</dbReference>